<evidence type="ECO:0000256" key="6">
    <source>
        <dbReference type="SAM" id="MobiDB-lite"/>
    </source>
</evidence>
<dbReference type="GO" id="GO:0032977">
    <property type="term" value="F:membrane insertase activity"/>
    <property type="evidence" value="ECO:0007669"/>
    <property type="project" value="InterPro"/>
</dbReference>
<accession>A0A178Z468</accession>
<comment type="subcellular location">
    <subcellularLocation>
        <location evidence="1">Membrane</location>
        <topology evidence="1">Multi-pass membrane protein</topology>
    </subcellularLocation>
</comment>
<dbReference type="PANTHER" id="PTHR12428:SF65">
    <property type="entry name" value="CYTOCHROME C OXIDASE ASSEMBLY PROTEIN COX18, MITOCHONDRIAL"/>
    <property type="match status" value="1"/>
</dbReference>
<keyword evidence="5 7" id="KW-0472">Membrane</keyword>
<evidence type="ECO:0000256" key="7">
    <source>
        <dbReference type="SAM" id="Phobius"/>
    </source>
</evidence>
<feature type="transmembrane region" description="Helical" evidence="7">
    <location>
        <begin position="301"/>
        <end position="318"/>
    </location>
</feature>
<gene>
    <name evidence="8" type="ORF">AYL99_11387</name>
</gene>
<evidence type="ECO:0000256" key="5">
    <source>
        <dbReference type="ARBA" id="ARBA00023136"/>
    </source>
</evidence>
<dbReference type="AlphaFoldDB" id="A0A178Z468"/>
<sequence length="370" mass="41451">MHTRGKSGTTAKTATTLDKAAIASAAEDANGQRDSWLPKPLDREEEEDADFTPLPSPRSLSRSFHSSNSRSFAAECLQLSGTIFQEVHTLTGLPWYLSIPLTASLLRMTWIPVQLLTHRSRKRRETAMQLASAWRIAYQDTARIKFPLGREADAKKAEKWVASQLRARRKAIQKHSSYLPVWVEPVLALSFIPVWVFSMDCIRRMAGDKRTVTSLFFRSDGSTIDPNIVPMEPGFQTESLWWISDLASPDHLWVLPITYGTLATLSVWLRVREAAKQQPDTGSLNGDADRLRAFSAKFSKTLSYVLTAMPSIFTYLIIRSDLSTAVVLYLIGTTTTQLVQRPLLARVLGTTKRFPLLKAKQAKAKGQAEE</sequence>
<dbReference type="EMBL" id="LVYI01000014">
    <property type="protein sequence ID" value="OAP54286.1"/>
    <property type="molecule type" value="Genomic_DNA"/>
</dbReference>
<proteinExistence type="inferred from homology"/>
<feature type="region of interest" description="Disordered" evidence="6">
    <location>
        <begin position="1"/>
        <end position="62"/>
    </location>
</feature>
<comment type="caution">
    <text evidence="8">The sequence shown here is derived from an EMBL/GenBank/DDBJ whole genome shotgun (WGS) entry which is preliminary data.</text>
</comment>
<keyword evidence="9" id="KW-1185">Reference proteome</keyword>
<feature type="transmembrane region" description="Helical" evidence="7">
    <location>
        <begin position="178"/>
        <end position="197"/>
    </location>
</feature>
<evidence type="ECO:0000313" key="8">
    <source>
        <dbReference type="EMBL" id="OAP54286.1"/>
    </source>
</evidence>
<protein>
    <submittedName>
        <fullName evidence="8">Uncharacterized protein</fullName>
    </submittedName>
</protein>
<feature type="compositionally biased region" description="Low complexity" evidence="6">
    <location>
        <begin position="9"/>
        <end position="29"/>
    </location>
</feature>
<dbReference type="Proteomes" id="UP000078343">
    <property type="component" value="Unassembled WGS sequence"/>
</dbReference>
<dbReference type="GO" id="GO:0005743">
    <property type="term" value="C:mitochondrial inner membrane"/>
    <property type="evidence" value="ECO:0007669"/>
    <property type="project" value="TreeGrafter"/>
</dbReference>
<dbReference type="PANTHER" id="PTHR12428">
    <property type="entry name" value="OXA1"/>
    <property type="match status" value="1"/>
</dbReference>
<name>A0A178Z468_9EURO</name>
<dbReference type="OrthoDB" id="2148490at2759"/>
<evidence type="ECO:0000256" key="1">
    <source>
        <dbReference type="ARBA" id="ARBA00004141"/>
    </source>
</evidence>
<evidence type="ECO:0000256" key="2">
    <source>
        <dbReference type="ARBA" id="ARBA00009877"/>
    </source>
</evidence>
<keyword evidence="4 7" id="KW-1133">Transmembrane helix</keyword>
<evidence type="ECO:0000256" key="3">
    <source>
        <dbReference type="ARBA" id="ARBA00022692"/>
    </source>
</evidence>
<dbReference type="RefSeq" id="XP_018687653.1">
    <property type="nucleotide sequence ID" value="XM_018842893.1"/>
</dbReference>
<dbReference type="GO" id="GO:0032979">
    <property type="term" value="P:protein insertion into mitochondrial inner membrane from matrix"/>
    <property type="evidence" value="ECO:0007669"/>
    <property type="project" value="TreeGrafter"/>
</dbReference>
<keyword evidence="3 7" id="KW-0812">Transmembrane</keyword>
<reference evidence="8 9" key="1">
    <citation type="submission" date="2016-04" db="EMBL/GenBank/DDBJ databases">
        <title>Draft genome of Fonsecaea erecta CBS 125763.</title>
        <authorList>
            <person name="Weiss V.A."/>
            <person name="Vicente V.A."/>
            <person name="Raittz R.T."/>
            <person name="Moreno L.F."/>
            <person name="De Souza E.M."/>
            <person name="Pedrosa F.O."/>
            <person name="Steffens M.B."/>
            <person name="Faoro H."/>
            <person name="Tadra-Sfeir M.Z."/>
            <person name="Najafzadeh M.J."/>
            <person name="Felipe M.S."/>
            <person name="Teixeira M."/>
            <person name="Sun J."/>
            <person name="Xi L."/>
            <person name="Gomes R."/>
            <person name="De Azevedo C.M."/>
            <person name="Salgado C.G."/>
            <person name="Da Silva M.B."/>
            <person name="Nascimento M.F."/>
            <person name="Queiroz-Telles F."/>
            <person name="Attili D.S."/>
            <person name="Gorbushina A."/>
        </authorList>
    </citation>
    <scope>NUCLEOTIDE SEQUENCE [LARGE SCALE GENOMIC DNA]</scope>
    <source>
        <strain evidence="8 9">CBS 125763</strain>
    </source>
</reference>
<comment type="similarity">
    <text evidence="2">Belongs to the OXA1/ALB3/YidC family.</text>
</comment>
<evidence type="ECO:0000256" key="4">
    <source>
        <dbReference type="ARBA" id="ARBA00022989"/>
    </source>
</evidence>
<dbReference type="STRING" id="1367422.A0A178Z468"/>
<dbReference type="GeneID" id="30015555"/>
<dbReference type="GO" id="GO:0033617">
    <property type="term" value="P:mitochondrial respiratory chain complex IV assembly"/>
    <property type="evidence" value="ECO:0007669"/>
    <property type="project" value="TreeGrafter"/>
</dbReference>
<feature type="transmembrane region" description="Helical" evidence="7">
    <location>
        <begin position="251"/>
        <end position="269"/>
    </location>
</feature>
<evidence type="ECO:0000313" key="9">
    <source>
        <dbReference type="Proteomes" id="UP000078343"/>
    </source>
</evidence>
<dbReference type="InterPro" id="IPR001708">
    <property type="entry name" value="YidC/ALB3/OXA1/COX18"/>
</dbReference>
<feature type="transmembrane region" description="Helical" evidence="7">
    <location>
        <begin position="324"/>
        <end position="344"/>
    </location>
</feature>
<organism evidence="8 9">
    <name type="scientific">Fonsecaea erecta</name>
    <dbReference type="NCBI Taxonomy" id="1367422"/>
    <lineage>
        <taxon>Eukaryota</taxon>
        <taxon>Fungi</taxon>
        <taxon>Dikarya</taxon>
        <taxon>Ascomycota</taxon>
        <taxon>Pezizomycotina</taxon>
        <taxon>Eurotiomycetes</taxon>
        <taxon>Chaetothyriomycetidae</taxon>
        <taxon>Chaetothyriales</taxon>
        <taxon>Herpotrichiellaceae</taxon>
        <taxon>Fonsecaea</taxon>
    </lineage>
</organism>